<dbReference type="RefSeq" id="WP_344256985.1">
    <property type="nucleotide sequence ID" value="NZ_BAAARE010000025.1"/>
</dbReference>
<evidence type="ECO:0000313" key="3">
    <source>
        <dbReference type="Proteomes" id="UP001500730"/>
    </source>
</evidence>
<comment type="caution">
    <text evidence="2">The sequence shown here is derived from an EMBL/GenBank/DDBJ whole genome shotgun (WGS) entry which is preliminary data.</text>
</comment>
<sequence>MAAKRRQTAQQEHAADVATYVAAGGEESVQRVITALFSVTKKLDQWYVRQFADLDLTQGEWSVLAALARAGDTCLTPSQLADLSNVAPSSMTHRLDKMAGRGLLQRRPDESNRTRTLVSLTQDGWALFSAAVRESNVVESDTLRGLSDGERHELARLLEIVIAGLDDIDAGPTQPGQG</sequence>
<dbReference type="PANTHER" id="PTHR33164">
    <property type="entry name" value="TRANSCRIPTIONAL REGULATOR, MARR FAMILY"/>
    <property type="match status" value="1"/>
</dbReference>
<organism evidence="2 3">
    <name type="scientific">Terrabacter carboxydivorans</name>
    <dbReference type="NCBI Taxonomy" id="619730"/>
    <lineage>
        <taxon>Bacteria</taxon>
        <taxon>Bacillati</taxon>
        <taxon>Actinomycetota</taxon>
        <taxon>Actinomycetes</taxon>
        <taxon>Micrococcales</taxon>
        <taxon>Intrasporangiaceae</taxon>
        <taxon>Terrabacter</taxon>
    </lineage>
</organism>
<dbReference type="InterPro" id="IPR000835">
    <property type="entry name" value="HTH_MarR-typ"/>
</dbReference>
<dbReference type="PROSITE" id="PS50995">
    <property type="entry name" value="HTH_MARR_2"/>
    <property type="match status" value="1"/>
</dbReference>
<dbReference type="EMBL" id="BAAARE010000025">
    <property type="protein sequence ID" value="GAA2498708.1"/>
    <property type="molecule type" value="Genomic_DNA"/>
</dbReference>
<feature type="domain" description="HTH marR-type" evidence="1">
    <location>
        <begin position="29"/>
        <end position="163"/>
    </location>
</feature>
<dbReference type="PRINTS" id="PR00598">
    <property type="entry name" value="HTHMARR"/>
</dbReference>
<dbReference type="SMART" id="SM00347">
    <property type="entry name" value="HTH_MARR"/>
    <property type="match status" value="1"/>
</dbReference>
<dbReference type="Pfam" id="PF01047">
    <property type="entry name" value="MarR"/>
    <property type="match status" value="1"/>
</dbReference>
<keyword evidence="3" id="KW-1185">Reference proteome</keyword>
<reference evidence="2 3" key="1">
    <citation type="journal article" date="2019" name="Int. J. Syst. Evol. Microbiol.">
        <title>The Global Catalogue of Microorganisms (GCM) 10K type strain sequencing project: providing services to taxonomists for standard genome sequencing and annotation.</title>
        <authorList>
            <consortium name="The Broad Institute Genomics Platform"/>
            <consortium name="The Broad Institute Genome Sequencing Center for Infectious Disease"/>
            <person name="Wu L."/>
            <person name="Ma J."/>
        </authorList>
    </citation>
    <scope>NUCLEOTIDE SEQUENCE [LARGE SCALE GENOMIC DNA]</scope>
    <source>
        <strain evidence="2 3">JCM 16259</strain>
    </source>
</reference>
<accession>A0ABN3MAX4</accession>
<dbReference type="Proteomes" id="UP001500730">
    <property type="component" value="Unassembled WGS sequence"/>
</dbReference>
<evidence type="ECO:0000259" key="1">
    <source>
        <dbReference type="PROSITE" id="PS50995"/>
    </source>
</evidence>
<gene>
    <name evidence="2" type="ORF">GCM10009858_41310</name>
</gene>
<name>A0ABN3MAX4_9MICO</name>
<dbReference type="PANTHER" id="PTHR33164:SF104">
    <property type="entry name" value="TRANSCRIPTIONAL REGULATORY PROTEIN"/>
    <property type="match status" value="1"/>
</dbReference>
<dbReference type="InterPro" id="IPR036390">
    <property type="entry name" value="WH_DNA-bd_sf"/>
</dbReference>
<dbReference type="InterPro" id="IPR036388">
    <property type="entry name" value="WH-like_DNA-bd_sf"/>
</dbReference>
<proteinExistence type="predicted"/>
<evidence type="ECO:0000313" key="2">
    <source>
        <dbReference type="EMBL" id="GAA2498708.1"/>
    </source>
</evidence>
<dbReference type="InterPro" id="IPR039422">
    <property type="entry name" value="MarR/SlyA-like"/>
</dbReference>
<protein>
    <recommendedName>
        <fullName evidence="1">HTH marR-type domain-containing protein</fullName>
    </recommendedName>
</protein>
<dbReference type="Gene3D" id="1.10.10.10">
    <property type="entry name" value="Winged helix-like DNA-binding domain superfamily/Winged helix DNA-binding domain"/>
    <property type="match status" value="1"/>
</dbReference>
<dbReference type="SUPFAM" id="SSF46785">
    <property type="entry name" value="Winged helix' DNA-binding domain"/>
    <property type="match status" value="1"/>
</dbReference>